<comment type="subcellular location">
    <subcellularLocation>
        <location evidence="5">Cytoplasm</location>
    </subcellularLocation>
</comment>
<dbReference type="Pfam" id="PF02580">
    <property type="entry name" value="Tyr_Deacylase"/>
    <property type="match status" value="1"/>
</dbReference>
<sequence>MRVVLQRVKEASVSIDGQLHGKIGKGFILLVGVSDTDGEAEVDYLTHKISKLRVFEDEAGKLNLDINAVNGAILSISQFTLYADTKKGNRPSFTKAGEPKHADQVYEQLNENLRQAGLDVQTGVFGADMLVNIQNDGPVTIIFDTDNK</sequence>
<dbReference type="Gene3D" id="3.50.80.10">
    <property type="entry name" value="D-tyrosyl-tRNA(Tyr) deacylase"/>
    <property type="match status" value="1"/>
</dbReference>
<comment type="domain">
    <text evidence="5">A Gly-cisPro motif from one monomer fits into the active site of the other monomer to allow specific chiral rejection of L-amino acids.</text>
</comment>
<dbReference type="InterPro" id="IPR003732">
    <property type="entry name" value="Daa-tRNA_deacyls_DTD"/>
</dbReference>
<organism evidence="6 7">
    <name type="scientific">Lentilactobacillus parakefiri</name>
    <dbReference type="NCBI Taxonomy" id="152332"/>
    <lineage>
        <taxon>Bacteria</taxon>
        <taxon>Bacillati</taxon>
        <taxon>Bacillota</taxon>
        <taxon>Bacilli</taxon>
        <taxon>Lactobacillales</taxon>
        <taxon>Lactobacillaceae</taxon>
        <taxon>Lentilactobacillus</taxon>
    </lineage>
</organism>
<comment type="caution">
    <text evidence="6">The sequence shown here is derived from an EMBL/GenBank/DDBJ whole genome shotgun (WGS) entry which is preliminary data.</text>
</comment>
<dbReference type="GO" id="GO:0106026">
    <property type="term" value="F:Gly-tRNA(Ala) deacylase activity"/>
    <property type="evidence" value="ECO:0007669"/>
    <property type="project" value="UniProtKB-UniRule"/>
</dbReference>
<proteinExistence type="inferred from homology"/>
<gene>
    <name evidence="5" type="primary">dtd</name>
    <name evidence="6" type="ORF">B8W98_07550</name>
</gene>
<dbReference type="PANTHER" id="PTHR10472">
    <property type="entry name" value="D-TYROSYL-TRNA TYR DEACYLASE"/>
    <property type="match status" value="1"/>
</dbReference>
<keyword evidence="3 5" id="KW-0820">tRNA-binding</keyword>
<evidence type="ECO:0000256" key="5">
    <source>
        <dbReference type="HAMAP-Rule" id="MF_00518"/>
    </source>
</evidence>
<evidence type="ECO:0000256" key="4">
    <source>
        <dbReference type="ARBA" id="ARBA00022884"/>
    </source>
</evidence>
<keyword evidence="2 5" id="KW-0963">Cytoplasm</keyword>
<dbReference type="EC" id="3.1.1.-" evidence="5"/>
<feature type="short sequence motif" description="Gly-cisPro motif, important for rejection of L-amino acids" evidence="5">
    <location>
        <begin position="137"/>
        <end position="138"/>
    </location>
</feature>
<dbReference type="InterPro" id="IPR023509">
    <property type="entry name" value="DTD-like_sf"/>
</dbReference>
<name>A0A269YB65_9LACO</name>
<accession>A0A269YB65</accession>
<comment type="catalytic activity">
    <reaction evidence="5">
        <text>a D-aminoacyl-tRNA + H2O = a tRNA + a D-alpha-amino acid + H(+)</text>
        <dbReference type="Rhea" id="RHEA:13953"/>
        <dbReference type="Rhea" id="RHEA-COMP:10123"/>
        <dbReference type="Rhea" id="RHEA-COMP:10124"/>
        <dbReference type="ChEBI" id="CHEBI:15377"/>
        <dbReference type="ChEBI" id="CHEBI:15378"/>
        <dbReference type="ChEBI" id="CHEBI:59871"/>
        <dbReference type="ChEBI" id="CHEBI:78442"/>
        <dbReference type="ChEBI" id="CHEBI:79333"/>
        <dbReference type="EC" id="3.1.1.96"/>
    </reaction>
</comment>
<evidence type="ECO:0000256" key="1">
    <source>
        <dbReference type="ARBA" id="ARBA00009673"/>
    </source>
</evidence>
<dbReference type="HAMAP" id="MF_00518">
    <property type="entry name" value="Deacylase_Dtd"/>
    <property type="match status" value="1"/>
</dbReference>
<dbReference type="EMBL" id="NCXI01000051">
    <property type="protein sequence ID" value="PAK82719.1"/>
    <property type="molecule type" value="Genomic_DNA"/>
</dbReference>
<dbReference type="CDD" id="cd00563">
    <property type="entry name" value="Dtyr_deacylase"/>
    <property type="match status" value="1"/>
</dbReference>
<dbReference type="NCBIfam" id="TIGR00256">
    <property type="entry name" value="D-aminoacyl-tRNA deacylase"/>
    <property type="match status" value="1"/>
</dbReference>
<dbReference type="GO" id="GO:0019478">
    <property type="term" value="P:D-amino acid catabolic process"/>
    <property type="evidence" value="ECO:0007669"/>
    <property type="project" value="UniProtKB-UniRule"/>
</dbReference>
<dbReference type="FunFam" id="3.50.80.10:FF:000001">
    <property type="entry name" value="D-aminoacyl-tRNA deacylase"/>
    <property type="match status" value="1"/>
</dbReference>
<comment type="function">
    <text evidence="5">An aminoacyl-tRNA editing enzyme that deacylates mischarged D-aminoacyl-tRNAs. Also deacylates mischarged glycyl-tRNA(Ala), protecting cells against glycine mischarging by AlaRS. Acts via tRNA-based rather than protein-based catalysis; rejects L-amino acids rather than detecting D-amino acids in the active site. By recycling D-aminoacyl-tRNA to D-amino acids and free tRNA molecules, this enzyme counteracts the toxicity associated with the formation of D-aminoacyl-tRNA entities in vivo and helps enforce protein L-homochirality.</text>
</comment>
<evidence type="ECO:0000313" key="7">
    <source>
        <dbReference type="Proteomes" id="UP000216802"/>
    </source>
</evidence>
<dbReference type="GO" id="GO:0005737">
    <property type="term" value="C:cytoplasm"/>
    <property type="evidence" value="ECO:0007669"/>
    <property type="project" value="UniProtKB-SubCell"/>
</dbReference>
<comment type="subunit">
    <text evidence="5">Homodimer.</text>
</comment>
<comment type="catalytic activity">
    <reaction evidence="5">
        <text>glycyl-tRNA(Ala) + H2O = tRNA(Ala) + glycine + H(+)</text>
        <dbReference type="Rhea" id="RHEA:53744"/>
        <dbReference type="Rhea" id="RHEA-COMP:9657"/>
        <dbReference type="Rhea" id="RHEA-COMP:13640"/>
        <dbReference type="ChEBI" id="CHEBI:15377"/>
        <dbReference type="ChEBI" id="CHEBI:15378"/>
        <dbReference type="ChEBI" id="CHEBI:57305"/>
        <dbReference type="ChEBI" id="CHEBI:78442"/>
        <dbReference type="ChEBI" id="CHEBI:78522"/>
    </reaction>
</comment>
<evidence type="ECO:0000313" key="6">
    <source>
        <dbReference type="EMBL" id="PAK82719.1"/>
    </source>
</evidence>
<dbReference type="GO" id="GO:0051500">
    <property type="term" value="F:D-tyrosyl-tRNA(Tyr) deacylase activity"/>
    <property type="evidence" value="ECO:0007669"/>
    <property type="project" value="TreeGrafter"/>
</dbReference>
<dbReference type="SUPFAM" id="SSF69500">
    <property type="entry name" value="DTD-like"/>
    <property type="match status" value="1"/>
</dbReference>
<dbReference type="EC" id="3.1.1.96" evidence="5"/>
<reference evidence="6 7" key="1">
    <citation type="submission" date="2017-04" db="EMBL/GenBank/DDBJ databases">
        <title>Kefir bacterial isolates.</title>
        <authorList>
            <person name="Kim Y."/>
            <person name="Blasche S."/>
            <person name="Patil K.R."/>
        </authorList>
    </citation>
    <scope>NUCLEOTIDE SEQUENCE [LARGE SCALE GENOMIC DNA]</scope>
    <source>
        <strain evidence="6 7">OG2</strain>
    </source>
</reference>
<keyword evidence="4 5" id="KW-0694">RNA-binding</keyword>
<dbReference type="Proteomes" id="UP000216802">
    <property type="component" value="Unassembled WGS sequence"/>
</dbReference>
<dbReference type="PANTHER" id="PTHR10472:SF5">
    <property type="entry name" value="D-AMINOACYL-TRNA DEACYLASE 1"/>
    <property type="match status" value="1"/>
</dbReference>
<evidence type="ECO:0000256" key="2">
    <source>
        <dbReference type="ARBA" id="ARBA00022490"/>
    </source>
</evidence>
<comment type="similarity">
    <text evidence="1 5">Belongs to the DTD family.</text>
</comment>
<evidence type="ECO:0000256" key="3">
    <source>
        <dbReference type="ARBA" id="ARBA00022555"/>
    </source>
</evidence>
<dbReference type="GO" id="GO:0000049">
    <property type="term" value="F:tRNA binding"/>
    <property type="evidence" value="ECO:0007669"/>
    <property type="project" value="UniProtKB-UniRule"/>
</dbReference>
<dbReference type="GO" id="GO:0043908">
    <property type="term" value="F:Ser(Gly)-tRNA(Ala) hydrolase activity"/>
    <property type="evidence" value="ECO:0007669"/>
    <property type="project" value="UniProtKB-UniRule"/>
</dbReference>
<keyword evidence="5" id="KW-0378">Hydrolase</keyword>
<protein>
    <recommendedName>
        <fullName evidence="5">D-aminoacyl-tRNA deacylase</fullName>
        <shortName evidence="5">DTD</shortName>
        <ecNumber evidence="5">3.1.1.96</ecNumber>
    </recommendedName>
    <alternativeName>
        <fullName evidence="5">Gly-tRNA(Ala) deacylase</fullName>
        <ecNumber evidence="5">3.1.1.-</ecNumber>
    </alternativeName>
</protein>
<dbReference type="RefSeq" id="WP_095354832.1">
    <property type="nucleotide sequence ID" value="NZ_NCXI01000051.1"/>
</dbReference>
<dbReference type="AlphaFoldDB" id="A0A269YB65"/>